<dbReference type="OMA" id="VWSKEGW"/>
<dbReference type="Pfam" id="PF01585">
    <property type="entry name" value="G-patch"/>
    <property type="match status" value="1"/>
</dbReference>
<feature type="domain" description="G-patch" evidence="3">
    <location>
        <begin position="123"/>
        <end position="177"/>
    </location>
</feature>
<dbReference type="HOGENOM" id="CLU_061888_0_0_1"/>
<name>R7V713_CAPTE</name>
<feature type="non-terminal residue" evidence="4">
    <location>
        <position position="215"/>
    </location>
</feature>
<reference evidence="4 6" key="2">
    <citation type="journal article" date="2013" name="Nature">
        <title>Insights into bilaterian evolution from three spiralian genomes.</title>
        <authorList>
            <person name="Simakov O."/>
            <person name="Marletaz F."/>
            <person name="Cho S.J."/>
            <person name="Edsinger-Gonzales E."/>
            <person name="Havlak P."/>
            <person name="Hellsten U."/>
            <person name="Kuo D.H."/>
            <person name="Larsson T."/>
            <person name="Lv J."/>
            <person name="Arendt D."/>
            <person name="Savage R."/>
            <person name="Osoegawa K."/>
            <person name="de Jong P."/>
            <person name="Grimwood J."/>
            <person name="Chapman J.A."/>
            <person name="Shapiro H."/>
            <person name="Aerts A."/>
            <person name="Otillar R.P."/>
            <person name="Terry A.Y."/>
            <person name="Boore J.L."/>
            <person name="Grigoriev I.V."/>
            <person name="Lindberg D.R."/>
            <person name="Seaver E.C."/>
            <person name="Weisblat D.A."/>
            <person name="Putnam N.H."/>
            <person name="Rokhsar D.S."/>
        </authorList>
    </citation>
    <scope>NUCLEOTIDE SEQUENCE</scope>
    <source>
        <strain evidence="4 6">I ESC-2004</strain>
    </source>
</reference>
<comment type="similarity">
    <text evidence="1">Belongs to the GPATCH1 family.</text>
</comment>
<feature type="compositionally biased region" description="Acidic residues" evidence="2">
    <location>
        <begin position="171"/>
        <end position="184"/>
    </location>
</feature>
<protein>
    <recommendedName>
        <fullName evidence="3">G-patch domain-containing protein</fullName>
    </recommendedName>
</protein>
<dbReference type="EMBL" id="KB294551">
    <property type="protein sequence ID" value="ELU14364.1"/>
    <property type="molecule type" value="Genomic_DNA"/>
</dbReference>
<evidence type="ECO:0000256" key="1">
    <source>
        <dbReference type="ARBA" id="ARBA00008600"/>
    </source>
</evidence>
<gene>
    <name evidence="4" type="ORF">CAPTEDRAFT_39455</name>
</gene>
<dbReference type="PANTHER" id="PTHR13384:SF19">
    <property type="entry name" value="G PATCH DOMAIN-CONTAINING PROTEIN 1"/>
    <property type="match status" value="1"/>
</dbReference>
<sequence>EALKKPVPIQDQIATDDRGRRRFHGAFTGGFSAGYFNTVGTEEGWTPTEFKSSREQRNDVLQKPEDFMDEEDFGEHGIAPRQVSTTEKFTPGDVSRKRKVPSVLDTNTIPGESPLQGLVKAAKVSMGTRLLRKLGWKEGQGVGPRVKKKKVKRFYGCALPPELQPAKEEGGSDEASSEEEEDLHPDDVTFAPKDVNPIDFKPKDNVQGIGYSGLN</sequence>
<reference evidence="5" key="3">
    <citation type="submission" date="2015-06" db="UniProtKB">
        <authorList>
            <consortium name="EnsemblMetazoa"/>
        </authorList>
    </citation>
    <scope>IDENTIFICATION</scope>
</reference>
<evidence type="ECO:0000313" key="5">
    <source>
        <dbReference type="EnsemblMetazoa" id="CapteP39455"/>
    </source>
</evidence>
<dbReference type="STRING" id="283909.R7V713"/>
<dbReference type="EMBL" id="AMQN01018576">
    <property type="status" value="NOT_ANNOTATED_CDS"/>
    <property type="molecule type" value="Genomic_DNA"/>
</dbReference>
<feature type="non-terminal residue" evidence="4">
    <location>
        <position position="1"/>
    </location>
</feature>
<dbReference type="EnsemblMetazoa" id="CapteT39455">
    <property type="protein sequence ID" value="CapteP39455"/>
    <property type="gene ID" value="CapteG39455"/>
</dbReference>
<feature type="region of interest" description="Disordered" evidence="2">
    <location>
        <begin position="74"/>
        <end position="113"/>
    </location>
</feature>
<evidence type="ECO:0000259" key="3">
    <source>
        <dbReference type="PROSITE" id="PS50174"/>
    </source>
</evidence>
<dbReference type="InterPro" id="IPR011666">
    <property type="entry name" value="DUF1604"/>
</dbReference>
<dbReference type="PROSITE" id="PS50174">
    <property type="entry name" value="G_PATCH"/>
    <property type="match status" value="1"/>
</dbReference>
<dbReference type="GO" id="GO:0005634">
    <property type="term" value="C:nucleus"/>
    <property type="evidence" value="ECO:0007669"/>
    <property type="project" value="TreeGrafter"/>
</dbReference>
<dbReference type="GO" id="GO:0003723">
    <property type="term" value="F:RNA binding"/>
    <property type="evidence" value="ECO:0007669"/>
    <property type="project" value="TreeGrafter"/>
</dbReference>
<dbReference type="Pfam" id="PF07713">
    <property type="entry name" value="DUF1604"/>
    <property type="match status" value="1"/>
</dbReference>
<evidence type="ECO:0000256" key="2">
    <source>
        <dbReference type="SAM" id="MobiDB-lite"/>
    </source>
</evidence>
<evidence type="ECO:0000313" key="4">
    <source>
        <dbReference type="EMBL" id="ELU14364.1"/>
    </source>
</evidence>
<accession>R7V713</accession>
<dbReference type="GO" id="GO:0006397">
    <property type="term" value="P:mRNA processing"/>
    <property type="evidence" value="ECO:0007669"/>
    <property type="project" value="InterPro"/>
</dbReference>
<dbReference type="Proteomes" id="UP000014760">
    <property type="component" value="Unassembled WGS sequence"/>
</dbReference>
<dbReference type="InterPro" id="IPR000467">
    <property type="entry name" value="G_patch_dom"/>
</dbReference>
<dbReference type="PANTHER" id="PTHR13384">
    <property type="entry name" value="G PATCH DOMAIN-CONTAINING PROTEIN 1"/>
    <property type="match status" value="1"/>
</dbReference>
<feature type="region of interest" description="Disordered" evidence="2">
    <location>
        <begin position="159"/>
        <end position="215"/>
    </location>
</feature>
<reference evidence="6" key="1">
    <citation type="submission" date="2012-12" db="EMBL/GenBank/DDBJ databases">
        <authorList>
            <person name="Hellsten U."/>
            <person name="Grimwood J."/>
            <person name="Chapman J.A."/>
            <person name="Shapiro H."/>
            <person name="Aerts A."/>
            <person name="Otillar R.P."/>
            <person name="Terry A.Y."/>
            <person name="Boore J.L."/>
            <person name="Simakov O."/>
            <person name="Marletaz F."/>
            <person name="Cho S.-J."/>
            <person name="Edsinger-Gonzales E."/>
            <person name="Havlak P."/>
            <person name="Kuo D.-H."/>
            <person name="Larsson T."/>
            <person name="Lv J."/>
            <person name="Arendt D."/>
            <person name="Savage R."/>
            <person name="Osoegawa K."/>
            <person name="de Jong P."/>
            <person name="Lindberg D.R."/>
            <person name="Seaver E.C."/>
            <person name="Weisblat D.A."/>
            <person name="Putnam N.H."/>
            <person name="Grigoriev I.V."/>
            <person name="Rokhsar D.S."/>
        </authorList>
    </citation>
    <scope>NUCLEOTIDE SEQUENCE</scope>
    <source>
        <strain evidence="6">I ESC-2004</strain>
    </source>
</reference>
<keyword evidence="6" id="KW-1185">Reference proteome</keyword>
<dbReference type="OrthoDB" id="20507at2759"/>
<organism evidence="4">
    <name type="scientific">Capitella teleta</name>
    <name type="common">Polychaete worm</name>
    <dbReference type="NCBI Taxonomy" id="283909"/>
    <lineage>
        <taxon>Eukaryota</taxon>
        <taxon>Metazoa</taxon>
        <taxon>Spiralia</taxon>
        <taxon>Lophotrochozoa</taxon>
        <taxon>Annelida</taxon>
        <taxon>Polychaeta</taxon>
        <taxon>Sedentaria</taxon>
        <taxon>Scolecida</taxon>
        <taxon>Capitellidae</taxon>
        <taxon>Capitella</taxon>
    </lineage>
</organism>
<proteinExistence type="inferred from homology"/>
<evidence type="ECO:0000313" key="6">
    <source>
        <dbReference type="Proteomes" id="UP000014760"/>
    </source>
</evidence>
<dbReference type="AlphaFoldDB" id="R7V713"/>